<dbReference type="EMBL" id="LCPK01000038">
    <property type="protein sequence ID" value="KKU96137.1"/>
    <property type="molecule type" value="Genomic_DNA"/>
</dbReference>
<organism evidence="1 2">
    <name type="scientific">Candidatus Amesbacteria bacterium GW2011_GWB1_48_13</name>
    <dbReference type="NCBI Taxonomy" id="1618362"/>
    <lineage>
        <taxon>Bacteria</taxon>
        <taxon>Candidatus Amesiibacteriota</taxon>
    </lineage>
</organism>
<sequence length="52" mass="6049">WTGKVFRAAEKGSQPKAQRIEVGQKQGTHKIFQCQETEKIISQDVSIYRWVE</sequence>
<name>A0A0G1UPK0_9BACT</name>
<proteinExistence type="predicted"/>
<comment type="caution">
    <text evidence="1">The sequence shown here is derived from an EMBL/GenBank/DDBJ whole genome shotgun (WGS) entry which is preliminary data.</text>
</comment>
<dbReference type="AlphaFoldDB" id="A0A0G1UPK0"/>
<dbReference type="Proteomes" id="UP000034694">
    <property type="component" value="Unassembled WGS sequence"/>
</dbReference>
<gene>
    <name evidence="1" type="ORF">UY28_C0038G0018</name>
</gene>
<feature type="non-terminal residue" evidence="1">
    <location>
        <position position="1"/>
    </location>
</feature>
<accession>A0A0G1UPK0</accession>
<protein>
    <submittedName>
        <fullName evidence="1">Uncharacterized protein</fullName>
    </submittedName>
</protein>
<evidence type="ECO:0000313" key="2">
    <source>
        <dbReference type="Proteomes" id="UP000034694"/>
    </source>
</evidence>
<evidence type="ECO:0000313" key="1">
    <source>
        <dbReference type="EMBL" id="KKU96137.1"/>
    </source>
</evidence>
<reference evidence="1 2" key="1">
    <citation type="journal article" date="2015" name="Nature">
        <title>rRNA introns, odd ribosomes, and small enigmatic genomes across a large radiation of phyla.</title>
        <authorList>
            <person name="Brown C.T."/>
            <person name="Hug L.A."/>
            <person name="Thomas B.C."/>
            <person name="Sharon I."/>
            <person name="Castelle C.J."/>
            <person name="Singh A."/>
            <person name="Wilkins M.J."/>
            <person name="Williams K.H."/>
            <person name="Banfield J.F."/>
        </authorList>
    </citation>
    <scope>NUCLEOTIDE SEQUENCE [LARGE SCALE GENOMIC DNA]</scope>
</reference>